<reference evidence="5" key="1">
    <citation type="submission" date="2025-08" db="UniProtKB">
        <authorList>
            <consortium name="RefSeq"/>
        </authorList>
    </citation>
    <scope>IDENTIFICATION</scope>
    <source>
        <tissue evidence="5">Sperm</tissue>
    </source>
</reference>
<name>A0AAJ7U820_PETMA</name>
<feature type="compositionally biased region" description="Pro residues" evidence="1">
    <location>
        <begin position="40"/>
        <end position="54"/>
    </location>
</feature>
<feature type="chain" id="PRO_5042467538" evidence="3">
    <location>
        <begin position="28"/>
        <end position="144"/>
    </location>
</feature>
<evidence type="ECO:0000313" key="4">
    <source>
        <dbReference type="Proteomes" id="UP001318040"/>
    </source>
</evidence>
<keyword evidence="2" id="KW-0472">Membrane</keyword>
<dbReference type="RefSeq" id="XP_032829982.1">
    <property type="nucleotide sequence ID" value="XM_032974091.1"/>
</dbReference>
<gene>
    <name evidence="5" type="primary">LOC116953839</name>
</gene>
<evidence type="ECO:0000313" key="5">
    <source>
        <dbReference type="RefSeq" id="XP_032829982.1"/>
    </source>
</evidence>
<evidence type="ECO:0000256" key="3">
    <source>
        <dbReference type="SAM" id="SignalP"/>
    </source>
</evidence>
<keyword evidence="4" id="KW-1185">Reference proteome</keyword>
<dbReference type="AlphaFoldDB" id="A0AAJ7U820"/>
<feature type="region of interest" description="Disordered" evidence="1">
    <location>
        <begin position="115"/>
        <end position="144"/>
    </location>
</feature>
<feature type="signal peptide" evidence="3">
    <location>
        <begin position="1"/>
        <end position="27"/>
    </location>
</feature>
<feature type="compositionally biased region" description="Basic and acidic residues" evidence="1">
    <location>
        <begin position="125"/>
        <end position="135"/>
    </location>
</feature>
<protein>
    <submittedName>
        <fullName evidence="5">Large proline-rich protein BAG6-like isoform X1</fullName>
    </submittedName>
</protein>
<sequence length="144" mass="14820">MMPKLKFASGFIFAVMCACLWVGGGVGDIAGGLCQPSRRCPPLPPPPPPPPPVPRSRDSTPEAPHGGGVAGLGAGLRAACAGVGLAVLALLLVALARWKAAQLCSCRGLARRTSQQEPGLTMTFRADDVKTESEGRPPPPTETE</sequence>
<keyword evidence="2" id="KW-1133">Transmembrane helix</keyword>
<keyword evidence="2" id="KW-0812">Transmembrane</keyword>
<feature type="region of interest" description="Disordered" evidence="1">
    <location>
        <begin position="40"/>
        <end position="68"/>
    </location>
</feature>
<dbReference type="PROSITE" id="PS51257">
    <property type="entry name" value="PROKAR_LIPOPROTEIN"/>
    <property type="match status" value="1"/>
</dbReference>
<evidence type="ECO:0000256" key="2">
    <source>
        <dbReference type="SAM" id="Phobius"/>
    </source>
</evidence>
<keyword evidence="3" id="KW-0732">Signal</keyword>
<dbReference type="KEGG" id="pmrn:116953839"/>
<evidence type="ECO:0000256" key="1">
    <source>
        <dbReference type="SAM" id="MobiDB-lite"/>
    </source>
</evidence>
<accession>A0AAJ7U820</accession>
<dbReference type="Proteomes" id="UP001318040">
    <property type="component" value="Chromosome 53"/>
</dbReference>
<proteinExistence type="predicted"/>
<organism evidence="4 5">
    <name type="scientific">Petromyzon marinus</name>
    <name type="common">Sea lamprey</name>
    <dbReference type="NCBI Taxonomy" id="7757"/>
    <lineage>
        <taxon>Eukaryota</taxon>
        <taxon>Metazoa</taxon>
        <taxon>Chordata</taxon>
        <taxon>Craniata</taxon>
        <taxon>Vertebrata</taxon>
        <taxon>Cyclostomata</taxon>
        <taxon>Hyperoartia</taxon>
        <taxon>Petromyzontiformes</taxon>
        <taxon>Petromyzontidae</taxon>
        <taxon>Petromyzon</taxon>
    </lineage>
</organism>
<feature type="transmembrane region" description="Helical" evidence="2">
    <location>
        <begin position="74"/>
        <end position="95"/>
    </location>
</feature>